<dbReference type="Pfam" id="PF00149">
    <property type="entry name" value="Metallophos"/>
    <property type="match status" value="1"/>
</dbReference>
<evidence type="ECO:0000259" key="6">
    <source>
        <dbReference type="PROSITE" id="PS50222"/>
    </source>
</evidence>
<evidence type="ECO:0000256" key="3">
    <source>
        <dbReference type="ARBA" id="ARBA00022723"/>
    </source>
</evidence>
<protein>
    <recommendedName>
        <fullName evidence="6">EF-hand domain-containing protein</fullName>
    </recommendedName>
</protein>
<dbReference type="Gene3D" id="3.60.21.10">
    <property type="match status" value="1"/>
</dbReference>
<sequence length="612" mass="67994">MPLCTVIGGNVFVVHAGLSSVRPTTLERIRQIRHTTCTMPAEPADALDTLWVDLLWSDPQDERGLQESSRGAGVEFGPDVTSAFFKDNPGIKLIIRSHNVPEQGGYQRHHYNRVITLFSASNYCGDYGNKGAVLVFDGLTFPSYEAYEYYAPPLELVAGLVAQEKTVQDWLALGEKLYTAGQEELEETIWAKEVQRLTVILVESKPDLLKQLRKVTGGKYEVDFVTWQYIMTAVLGSAWNFRKAWDHWELGRKTGGVVNFVDFLSRFTVCLRNEAYMSFKYKAIFTAFNHLMSLETSLEDTASMFDTDGDGQVTVEELCSAMRKLNADMTEAQLESLIHVFFRGQTAGGVLTLAPHECLSRFVSLMKCAQETSGCGSVQRSAAPALRQMREVFNAIGQAIARTPADTPMTPTADRFHALFDELDEDDSGFIEIEEMVSGLWKLPGIQELELANQEKLTKEKLSEIAQAIDHNGSGTVSLMEFLFALQVDDIADTAVDVLADNILSVLLRHRSSVAAVSHLYDKEVSGTVSMNDFRKVLEALNACIEETMHNWSQSQIDCLCEAFNTGGRIEYSMVFDSFEVVDGLRPEQAVSMKGRNSVVYSPISPPVLEGG</sequence>
<dbReference type="PANTHER" id="PTHR45668:SF5">
    <property type="entry name" value="SERINE_THREONINE-PROTEIN PHOSPHATASE 5"/>
    <property type="match status" value="1"/>
</dbReference>
<dbReference type="GO" id="GO:0005509">
    <property type="term" value="F:calcium ion binding"/>
    <property type="evidence" value="ECO:0007669"/>
    <property type="project" value="InterPro"/>
</dbReference>
<feature type="domain" description="EF-hand" evidence="6">
    <location>
        <begin position="457"/>
        <end position="492"/>
    </location>
</feature>
<comment type="cofactor">
    <cofactor evidence="1">
        <name>Mn(2+)</name>
        <dbReference type="ChEBI" id="CHEBI:29035"/>
    </cofactor>
</comment>
<dbReference type="Pfam" id="PF13499">
    <property type="entry name" value="EF-hand_7"/>
    <property type="match status" value="1"/>
</dbReference>
<dbReference type="EMBL" id="HBGW01089509">
    <property type="protein sequence ID" value="CAD9638973.1"/>
    <property type="molecule type" value="Transcribed_RNA"/>
</dbReference>
<dbReference type="SUPFAM" id="SSF47473">
    <property type="entry name" value="EF-hand"/>
    <property type="match status" value="1"/>
</dbReference>
<dbReference type="InterPro" id="IPR018247">
    <property type="entry name" value="EF_Hand_1_Ca_BS"/>
</dbReference>
<evidence type="ECO:0000256" key="4">
    <source>
        <dbReference type="ARBA" id="ARBA00022837"/>
    </source>
</evidence>
<accession>A0A7S2QCU8</accession>
<proteinExistence type="inferred from homology"/>
<name>A0A7S2QCU8_9DINO</name>
<dbReference type="SMART" id="SM00054">
    <property type="entry name" value="EFh"/>
    <property type="match status" value="4"/>
</dbReference>
<evidence type="ECO:0000256" key="1">
    <source>
        <dbReference type="ARBA" id="ARBA00001936"/>
    </source>
</evidence>
<reference evidence="7" key="1">
    <citation type="submission" date="2021-01" db="EMBL/GenBank/DDBJ databases">
        <authorList>
            <person name="Corre E."/>
            <person name="Pelletier E."/>
            <person name="Niang G."/>
            <person name="Scheremetjew M."/>
            <person name="Finn R."/>
            <person name="Kale V."/>
            <person name="Holt S."/>
            <person name="Cochrane G."/>
            <person name="Meng A."/>
            <person name="Brown T."/>
            <person name="Cohen L."/>
        </authorList>
    </citation>
    <scope>NUCLEOTIDE SEQUENCE</scope>
    <source>
        <strain evidence="7">RCC3387</strain>
    </source>
</reference>
<dbReference type="PROSITE" id="PS00018">
    <property type="entry name" value="EF_HAND_1"/>
    <property type="match status" value="3"/>
</dbReference>
<dbReference type="PROSITE" id="PS50222">
    <property type="entry name" value="EF_HAND_2"/>
    <property type="match status" value="3"/>
</dbReference>
<evidence type="ECO:0000256" key="2">
    <source>
        <dbReference type="ARBA" id="ARBA00008294"/>
    </source>
</evidence>
<dbReference type="SMART" id="SM00156">
    <property type="entry name" value="PP2Ac"/>
    <property type="match status" value="1"/>
</dbReference>
<comment type="similarity">
    <text evidence="2">Belongs to the PPP phosphatase family.</text>
</comment>
<feature type="domain" description="EF-hand" evidence="6">
    <location>
        <begin position="293"/>
        <end position="328"/>
    </location>
</feature>
<evidence type="ECO:0000256" key="5">
    <source>
        <dbReference type="ARBA" id="ARBA00023211"/>
    </source>
</evidence>
<feature type="domain" description="EF-hand" evidence="6">
    <location>
        <begin position="411"/>
        <end position="446"/>
    </location>
</feature>
<keyword evidence="4" id="KW-0106">Calcium</keyword>
<keyword evidence="3" id="KW-0479">Metal-binding</keyword>
<gene>
    <name evidence="7" type="ORF">BRAN1462_LOCUS56795</name>
</gene>
<keyword evidence="5" id="KW-0464">Manganese</keyword>
<dbReference type="InterPro" id="IPR011992">
    <property type="entry name" value="EF-hand-dom_pair"/>
</dbReference>
<dbReference type="PRINTS" id="PR00114">
    <property type="entry name" value="STPHPHTASE"/>
</dbReference>
<dbReference type="InterPro" id="IPR004843">
    <property type="entry name" value="Calcineurin-like_PHP"/>
</dbReference>
<dbReference type="InterPro" id="IPR051134">
    <property type="entry name" value="PPP_phosphatase"/>
</dbReference>
<dbReference type="InterPro" id="IPR029052">
    <property type="entry name" value="Metallo-depent_PP-like"/>
</dbReference>
<dbReference type="InterPro" id="IPR006186">
    <property type="entry name" value="Ser/Thr-sp_prot-phosphatase"/>
</dbReference>
<dbReference type="PANTHER" id="PTHR45668">
    <property type="entry name" value="SERINE/THREONINE-PROTEIN PHOSPHATASE 5-RELATED"/>
    <property type="match status" value="1"/>
</dbReference>
<evidence type="ECO:0000313" key="7">
    <source>
        <dbReference type="EMBL" id="CAD9638973.1"/>
    </source>
</evidence>
<dbReference type="Pfam" id="PF00036">
    <property type="entry name" value="EF-hand_1"/>
    <property type="match status" value="1"/>
</dbReference>
<dbReference type="InterPro" id="IPR002048">
    <property type="entry name" value="EF_hand_dom"/>
</dbReference>
<dbReference type="GO" id="GO:0016787">
    <property type="term" value="F:hydrolase activity"/>
    <property type="evidence" value="ECO:0007669"/>
    <property type="project" value="InterPro"/>
</dbReference>
<dbReference type="AlphaFoldDB" id="A0A7S2QCU8"/>
<organism evidence="7">
    <name type="scientific">Zooxanthella nutricula</name>
    <dbReference type="NCBI Taxonomy" id="1333877"/>
    <lineage>
        <taxon>Eukaryota</taxon>
        <taxon>Sar</taxon>
        <taxon>Alveolata</taxon>
        <taxon>Dinophyceae</taxon>
        <taxon>Peridiniales</taxon>
        <taxon>Peridiniales incertae sedis</taxon>
        <taxon>Zooxanthella</taxon>
    </lineage>
</organism>
<dbReference type="SUPFAM" id="SSF56300">
    <property type="entry name" value="Metallo-dependent phosphatases"/>
    <property type="match status" value="1"/>
</dbReference>
<dbReference type="Gene3D" id="1.10.238.10">
    <property type="entry name" value="EF-hand"/>
    <property type="match status" value="2"/>
</dbReference>
<dbReference type="CDD" id="cd00051">
    <property type="entry name" value="EFh"/>
    <property type="match status" value="2"/>
</dbReference>